<feature type="transmembrane region" description="Helical" evidence="10">
    <location>
        <begin position="21"/>
        <end position="42"/>
    </location>
</feature>
<dbReference type="AlphaFoldDB" id="A0AAE3TAL0"/>
<feature type="transmembrane region" description="Helical" evidence="10">
    <location>
        <begin position="195"/>
        <end position="217"/>
    </location>
</feature>
<accession>A0AAE3TAL0</accession>
<keyword evidence="8 10" id="KW-0472">Membrane</keyword>
<dbReference type="NCBIfam" id="TIGR00797">
    <property type="entry name" value="matE"/>
    <property type="match status" value="1"/>
</dbReference>
<sequence>MPLFTPYRPHARALLRLGLPLIGSNLAQVLIGVTDAVMLGWYDVAALAAVTLAHSIWFVIFIVGSGFGFAVLPMVASALAAGDETQVRRVTRMGMWISALFALIVMPPLIWSEPVLRAMGQGETMAALARDYLAIAALGMLPALLVMVLKNYLAALERAQAVFWFTVVTALVNIAVNWLLIFGNLGFPELGLRGAAIASVSVHVSGLVAFCVYAARVTPEHALFARLWRPDREAFGRVFRLGWPIGLTNLAETGLFAATAVMMGWLGAVPLAAHGVALQLSSLTFVVHLGLSQAATVRAGAAAGRRDLPDLRTGARAAIGLSAGFAAVTVVVYLGLPELLVGLFVDPDDPARPQIVAVGAALMRVAALFQLVDGLQVVTLGLLRGLQDTRAPMVYAGLAYWAVGFPAGYVLGITLGFGGVGVWMGLVVGLGLAAASLLWRFWGEVRRREAAFAEP</sequence>
<dbReference type="GO" id="GO:0042910">
    <property type="term" value="F:xenobiotic transmembrane transporter activity"/>
    <property type="evidence" value="ECO:0007669"/>
    <property type="project" value="InterPro"/>
</dbReference>
<dbReference type="PANTHER" id="PTHR43298">
    <property type="entry name" value="MULTIDRUG RESISTANCE PROTEIN NORM-RELATED"/>
    <property type="match status" value="1"/>
</dbReference>
<feature type="transmembrane region" description="Helical" evidence="10">
    <location>
        <begin position="54"/>
        <end position="81"/>
    </location>
</feature>
<comment type="caution">
    <text evidence="11">The sequence shown here is derived from an EMBL/GenBank/DDBJ whole genome shotgun (WGS) entry which is preliminary data.</text>
</comment>
<evidence type="ECO:0000256" key="3">
    <source>
        <dbReference type="ARBA" id="ARBA00022449"/>
    </source>
</evidence>
<feature type="transmembrane region" description="Helical" evidence="10">
    <location>
        <begin position="271"/>
        <end position="292"/>
    </location>
</feature>
<dbReference type="GO" id="GO:0005886">
    <property type="term" value="C:plasma membrane"/>
    <property type="evidence" value="ECO:0007669"/>
    <property type="project" value="UniProtKB-SubCell"/>
</dbReference>
<dbReference type="CDD" id="cd13131">
    <property type="entry name" value="MATE_NorM_like"/>
    <property type="match status" value="1"/>
</dbReference>
<evidence type="ECO:0000256" key="8">
    <source>
        <dbReference type="ARBA" id="ARBA00023136"/>
    </source>
</evidence>
<reference evidence="11" key="1">
    <citation type="submission" date="2023-03" db="EMBL/GenBank/DDBJ databases">
        <title>Multiphase analysis and comparison of six strains from genera Psychromarinibacter, Lutimaribacter, and Maritimibacter, including a novel species: Psychromarinibacter sediminicola sp. nov.</title>
        <authorList>
            <person name="Wang Y.-H."/>
            <person name="Ye M.-Q."/>
            <person name="Du Z.-J."/>
        </authorList>
    </citation>
    <scope>NUCLEOTIDE SEQUENCE</scope>
    <source>
        <strain evidence="11">C21-152</strain>
    </source>
</reference>
<dbReference type="RefSeq" id="WP_275567876.1">
    <property type="nucleotide sequence ID" value="NZ_JARGYC010000033.1"/>
</dbReference>
<dbReference type="GO" id="GO:0006811">
    <property type="term" value="P:monoatomic ion transport"/>
    <property type="evidence" value="ECO:0007669"/>
    <property type="project" value="UniProtKB-KW"/>
</dbReference>
<dbReference type="InterPro" id="IPR002528">
    <property type="entry name" value="MATE_fam"/>
</dbReference>
<dbReference type="PANTHER" id="PTHR43298:SF2">
    <property type="entry name" value="FMN_FAD EXPORTER YEEO-RELATED"/>
    <property type="match status" value="1"/>
</dbReference>
<dbReference type="Proteomes" id="UP001220964">
    <property type="component" value="Unassembled WGS sequence"/>
</dbReference>
<dbReference type="GO" id="GO:0015297">
    <property type="term" value="F:antiporter activity"/>
    <property type="evidence" value="ECO:0007669"/>
    <property type="project" value="UniProtKB-KW"/>
</dbReference>
<gene>
    <name evidence="11" type="ORF">P1J78_13400</name>
</gene>
<proteinExistence type="predicted"/>
<feature type="transmembrane region" description="Helical" evidence="10">
    <location>
        <begin position="93"/>
        <end position="112"/>
    </location>
</feature>
<evidence type="ECO:0000256" key="6">
    <source>
        <dbReference type="ARBA" id="ARBA00022989"/>
    </source>
</evidence>
<evidence type="ECO:0000256" key="1">
    <source>
        <dbReference type="ARBA" id="ARBA00004429"/>
    </source>
</evidence>
<feature type="transmembrane region" description="Helical" evidence="10">
    <location>
        <begin position="132"/>
        <end position="149"/>
    </location>
</feature>
<feature type="transmembrane region" description="Helical" evidence="10">
    <location>
        <begin position="423"/>
        <end position="442"/>
    </location>
</feature>
<organism evidence="11 12">
    <name type="scientific">Psychromarinibacter sediminicola</name>
    <dbReference type="NCBI Taxonomy" id="3033385"/>
    <lineage>
        <taxon>Bacteria</taxon>
        <taxon>Pseudomonadati</taxon>
        <taxon>Pseudomonadota</taxon>
        <taxon>Alphaproteobacteria</taxon>
        <taxon>Rhodobacterales</taxon>
        <taxon>Paracoccaceae</taxon>
        <taxon>Psychromarinibacter</taxon>
    </lineage>
</organism>
<evidence type="ECO:0000313" key="12">
    <source>
        <dbReference type="Proteomes" id="UP001220964"/>
    </source>
</evidence>
<keyword evidence="12" id="KW-1185">Reference proteome</keyword>
<feature type="transmembrane region" description="Helical" evidence="10">
    <location>
        <begin position="313"/>
        <end position="335"/>
    </location>
</feature>
<keyword evidence="7" id="KW-0406">Ion transport</keyword>
<keyword evidence="2" id="KW-0813">Transport</keyword>
<evidence type="ECO:0000256" key="9">
    <source>
        <dbReference type="ARBA" id="ARBA00031636"/>
    </source>
</evidence>
<dbReference type="InterPro" id="IPR048279">
    <property type="entry name" value="MdtK-like"/>
</dbReference>
<feature type="transmembrane region" description="Helical" evidence="10">
    <location>
        <begin position="238"/>
        <end position="265"/>
    </location>
</feature>
<dbReference type="Pfam" id="PF01554">
    <property type="entry name" value="MatE"/>
    <property type="match status" value="2"/>
</dbReference>
<keyword evidence="6 10" id="KW-1133">Transmembrane helix</keyword>
<keyword evidence="5 10" id="KW-0812">Transmembrane</keyword>
<evidence type="ECO:0000256" key="7">
    <source>
        <dbReference type="ARBA" id="ARBA00023065"/>
    </source>
</evidence>
<name>A0AAE3TAL0_9RHOB</name>
<dbReference type="PIRSF" id="PIRSF006603">
    <property type="entry name" value="DinF"/>
    <property type="match status" value="1"/>
</dbReference>
<protein>
    <recommendedName>
        <fullName evidence="9">Multidrug-efflux transporter</fullName>
    </recommendedName>
</protein>
<dbReference type="InterPro" id="IPR050222">
    <property type="entry name" value="MATE_MdtK"/>
</dbReference>
<feature type="transmembrane region" description="Helical" evidence="10">
    <location>
        <begin position="355"/>
        <end position="383"/>
    </location>
</feature>
<evidence type="ECO:0000313" key="11">
    <source>
        <dbReference type="EMBL" id="MDF0601735.1"/>
    </source>
</evidence>
<evidence type="ECO:0000256" key="10">
    <source>
        <dbReference type="SAM" id="Phobius"/>
    </source>
</evidence>
<dbReference type="EMBL" id="JARGYC010000033">
    <property type="protein sequence ID" value="MDF0601735.1"/>
    <property type="molecule type" value="Genomic_DNA"/>
</dbReference>
<feature type="transmembrane region" description="Helical" evidence="10">
    <location>
        <begin position="161"/>
        <end position="183"/>
    </location>
</feature>
<evidence type="ECO:0000256" key="2">
    <source>
        <dbReference type="ARBA" id="ARBA00022448"/>
    </source>
</evidence>
<evidence type="ECO:0000256" key="5">
    <source>
        <dbReference type="ARBA" id="ARBA00022692"/>
    </source>
</evidence>
<keyword evidence="4" id="KW-1003">Cell membrane</keyword>
<evidence type="ECO:0000256" key="4">
    <source>
        <dbReference type="ARBA" id="ARBA00022475"/>
    </source>
</evidence>
<feature type="transmembrane region" description="Helical" evidence="10">
    <location>
        <begin position="395"/>
        <end position="417"/>
    </location>
</feature>
<keyword evidence="3" id="KW-0050">Antiport</keyword>
<comment type="subcellular location">
    <subcellularLocation>
        <location evidence="1">Cell inner membrane</location>
        <topology evidence="1">Multi-pass membrane protein</topology>
    </subcellularLocation>
</comment>